<dbReference type="RefSeq" id="WP_188998292.1">
    <property type="nucleotide sequence ID" value="NZ_BMOD01000001.1"/>
</dbReference>
<proteinExistence type="predicted"/>
<gene>
    <name evidence="1" type="ORF">GCM10008938_01350</name>
</gene>
<accession>A0ABQ2CTH4</accession>
<sequence>MTQQMDEQEWILDPEIVFRAAAFDALQARHEEEGTLPQLLKALQRLPASAVCAARQAWVLMRMGKRDIAIREIEFQQNCLLSVSMEALLRSAGQHHFSPQELQRLHQINLEPGRDSTDFEGIMRLELLKSSLAIAFLQGQGVKESLNRAYYLAQVLGTRSMIPRIFYQLMRLHCILCEYENVAVIFPQVAHSAFATKHLKWSADDVLFYAVLFGGLPVDQVGGPEVRVAYSFFLEGKPGTLRGQSQLATMMEVIELGHELFYFYHINYPYQISKQNMKHLHGMIDKIDAAYDAGLHFDVSVDYWDDIIPLLIQALAVSLKDMEEAQNRYQQLKFRSREVSAVLEMVLDFGLLQMKTHARDLQPLPAGFAQKMLDRVLLLNTRQKETLNRMCALWFPVVPFVLQGIVDLKIPDSIAEVQRNGFFLAGEKITNGKKSYPTRVIHRTLHQMDAAQRLDLDENELRQLRVHREYMQRVGATRFNIRLWSDQLRQLFLDNLLQEEKPANGGKSE</sequence>
<evidence type="ECO:0000313" key="1">
    <source>
        <dbReference type="EMBL" id="GGJ19082.1"/>
    </source>
</evidence>
<comment type="caution">
    <text evidence="1">The sequence shown here is derived from an EMBL/GenBank/DDBJ whole genome shotgun (WGS) entry which is preliminary data.</text>
</comment>
<protein>
    <submittedName>
        <fullName evidence="1">Uncharacterized protein</fullName>
    </submittedName>
</protein>
<keyword evidence="2" id="KW-1185">Reference proteome</keyword>
<name>A0ABQ2CTH4_9DEIO</name>
<organism evidence="1 2">
    <name type="scientific">Deinococcus roseus</name>
    <dbReference type="NCBI Taxonomy" id="392414"/>
    <lineage>
        <taxon>Bacteria</taxon>
        <taxon>Thermotogati</taxon>
        <taxon>Deinococcota</taxon>
        <taxon>Deinococci</taxon>
        <taxon>Deinococcales</taxon>
        <taxon>Deinococcaceae</taxon>
        <taxon>Deinococcus</taxon>
    </lineage>
</organism>
<dbReference type="Proteomes" id="UP000632222">
    <property type="component" value="Unassembled WGS sequence"/>
</dbReference>
<reference evidence="2" key="1">
    <citation type="journal article" date="2019" name="Int. J. Syst. Evol. Microbiol.">
        <title>The Global Catalogue of Microorganisms (GCM) 10K type strain sequencing project: providing services to taxonomists for standard genome sequencing and annotation.</title>
        <authorList>
            <consortium name="The Broad Institute Genomics Platform"/>
            <consortium name="The Broad Institute Genome Sequencing Center for Infectious Disease"/>
            <person name="Wu L."/>
            <person name="Ma J."/>
        </authorList>
    </citation>
    <scope>NUCLEOTIDE SEQUENCE [LARGE SCALE GENOMIC DNA]</scope>
    <source>
        <strain evidence="2">JCM 14370</strain>
    </source>
</reference>
<dbReference type="EMBL" id="BMOD01000001">
    <property type="protein sequence ID" value="GGJ19082.1"/>
    <property type="molecule type" value="Genomic_DNA"/>
</dbReference>
<evidence type="ECO:0000313" key="2">
    <source>
        <dbReference type="Proteomes" id="UP000632222"/>
    </source>
</evidence>